<accession>A0A0K1PVI2</accession>
<dbReference type="InterPro" id="IPR038186">
    <property type="entry name" value="CHAD_dom_sf"/>
</dbReference>
<dbReference type="Gene3D" id="1.40.20.10">
    <property type="entry name" value="CHAD domain"/>
    <property type="match status" value="1"/>
</dbReference>
<gene>
    <name evidence="3" type="ORF">AKJ09_04201</name>
</gene>
<keyword evidence="4" id="KW-1185">Reference proteome</keyword>
<evidence type="ECO:0000313" key="4">
    <source>
        <dbReference type="Proteomes" id="UP000064967"/>
    </source>
</evidence>
<dbReference type="PANTHER" id="PTHR39339">
    <property type="entry name" value="SLR1444 PROTEIN"/>
    <property type="match status" value="1"/>
</dbReference>
<proteinExistence type="predicted"/>
<reference evidence="3 4" key="1">
    <citation type="submission" date="2015-08" db="EMBL/GenBank/DDBJ databases">
        <authorList>
            <person name="Babu N.S."/>
            <person name="Beckwith C.J."/>
            <person name="Beseler K.G."/>
            <person name="Brison A."/>
            <person name="Carone J.V."/>
            <person name="Caskin T.P."/>
            <person name="Diamond M."/>
            <person name="Durham M.E."/>
            <person name="Foxe J.M."/>
            <person name="Go M."/>
            <person name="Henderson B.A."/>
            <person name="Jones I.B."/>
            <person name="McGettigan J.A."/>
            <person name="Micheletti S.J."/>
            <person name="Nasrallah M.E."/>
            <person name="Ortiz D."/>
            <person name="Piller C.R."/>
            <person name="Privatt S.R."/>
            <person name="Schneider S.L."/>
            <person name="Sharp S."/>
            <person name="Smith T.C."/>
            <person name="Stanton J.D."/>
            <person name="Ullery H.E."/>
            <person name="Wilson R.J."/>
            <person name="Serrano M.G."/>
            <person name="Buck G."/>
            <person name="Lee V."/>
            <person name="Wang Y."/>
            <person name="Carvalho R."/>
            <person name="Voegtly L."/>
            <person name="Shi R."/>
            <person name="Duckworth R."/>
            <person name="Johnson A."/>
            <person name="Loviza R."/>
            <person name="Walstead R."/>
            <person name="Shah Z."/>
            <person name="Kiflezghi M."/>
            <person name="Wade K."/>
            <person name="Ball S.L."/>
            <person name="Bradley K.W."/>
            <person name="Asai D.J."/>
            <person name="Bowman C.A."/>
            <person name="Russell D.A."/>
            <person name="Pope W.H."/>
            <person name="Jacobs-Sera D."/>
            <person name="Hendrix R.W."/>
            <person name="Hatfull G.F."/>
        </authorList>
    </citation>
    <scope>NUCLEOTIDE SEQUENCE [LARGE SCALE GENOMIC DNA]</scope>
    <source>
        <strain evidence="3 4">DSM 27648</strain>
    </source>
</reference>
<dbReference type="Proteomes" id="UP000064967">
    <property type="component" value="Chromosome"/>
</dbReference>
<dbReference type="KEGG" id="llu:AKJ09_04201"/>
<feature type="region of interest" description="Disordered" evidence="1">
    <location>
        <begin position="265"/>
        <end position="290"/>
    </location>
</feature>
<organism evidence="3 4">
    <name type="scientific">Labilithrix luteola</name>
    <dbReference type="NCBI Taxonomy" id="1391654"/>
    <lineage>
        <taxon>Bacteria</taxon>
        <taxon>Pseudomonadati</taxon>
        <taxon>Myxococcota</taxon>
        <taxon>Polyangia</taxon>
        <taxon>Polyangiales</taxon>
        <taxon>Labilitrichaceae</taxon>
        <taxon>Labilithrix</taxon>
    </lineage>
</organism>
<evidence type="ECO:0000259" key="2">
    <source>
        <dbReference type="PROSITE" id="PS51708"/>
    </source>
</evidence>
<dbReference type="STRING" id="1391654.AKJ09_04201"/>
<dbReference type="AlphaFoldDB" id="A0A0K1PVI2"/>
<evidence type="ECO:0000256" key="1">
    <source>
        <dbReference type="SAM" id="MobiDB-lite"/>
    </source>
</evidence>
<name>A0A0K1PVI2_9BACT</name>
<feature type="compositionally biased region" description="Acidic residues" evidence="1">
    <location>
        <begin position="280"/>
        <end position="290"/>
    </location>
</feature>
<dbReference type="EMBL" id="CP012333">
    <property type="protein sequence ID" value="AKU97537.1"/>
    <property type="molecule type" value="Genomic_DNA"/>
</dbReference>
<dbReference type="InterPro" id="IPR007899">
    <property type="entry name" value="CHAD_dom"/>
</dbReference>
<dbReference type="PROSITE" id="PS51708">
    <property type="entry name" value="CHAD"/>
    <property type="match status" value="1"/>
</dbReference>
<sequence length="290" mass="33116">MAGAYLVKKLRELDTAMMAAVPRVVESADDDAIHDMRVAIRRLRTMLKMSREIFGRWHSDVVRRAFADVMRATGDLRDEEVLEETLTDAVEDPQFKTWVKARETREKKLRTAVVKQIQQGSLDKARLMLKALLVFPVDPDRDAELGKFARRTVERSRRKVEKQRDVEIEDVLGLHELRIAYKELRYSIELLAEALPLDARAMLEPATIFQKRLGELHDVDVAIETVTQARTLKAELKNSVLAALQKTREKRVGKYLKELDPLGAATHEAVPAMPETPPETPDDWEELSKG</sequence>
<dbReference type="PANTHER" id="PTHR39339:SF1">
    <property type="entry name" value="CHAD DOMAIN-CONTAINING PROTEIN"/>
    <property type="match status" value="1"/>
</dbReference>
<protein>
    <recommendedName>
        <fullName evidence="2">CHAD domain-containing protein</fullName>
    </recommendedName>
</protein>
<evidence type="ECO:0000313" key="3">
    <source>
        <dbReference type="EMBL" id="AKU97537.1"/>
    </source>
</evidence>
<dbReference type="PATRIC" id="fig|1391654.3.peg.4256"/>
<dbReference type="Pfam" id="PF05235">
    <property type="entry name" value="CHAD"/>
    <property type="match status" value="1"/>
</dbReference>
<dbReference type="SMART" id="SM00880">
    <property type="entry name" value="CHAD"/>
    <property type="match status" value="1"/>
</dbReference>
<feature type="domain" description="CHAD" evidence="2">
    <location>
        <begin position="1"/>
        <end position="271"/>
    </location>
</feature>